<accession>A0A914NNF2</accession>
<evidence type="ECO:0000313" key="1">
    <source>
        <dbReference type="Proteomes" id="UP000887563"/>
    </source>
</evidence>
<protein>
    <submittedName>
        <fullName evidence="2">Uncharacterized protein</fullName>
    </submittedName>
</protein>
<dbReference type="WBParaSite" id="Minc3s06127g39374">
    <property type="protein sequence ID" value="Minc3s06127g39374"/>
    <property type="gene ID" value="Minc3s06127g39374"/>
</dbReference>
<proteinExistence type="predicted"/>
<dbReference type="AlphaFoldDB" id="A0A914NNF2"/>
<reference evidence="2" key="1">
    <citation type="submission" date="2022-11" db="UniProtKB">
        <authorList>
            <consortium name="WormBaseParasite"/>
        </authorList>
    </citation>
    <scope>IDENTIFICATION</scope>
</reference>
<keyword evidence="1" id="KW-1185">Reference proteome</keyword>
<name>A0A914NNF2_MELIC</name>
<sequence length="134" mass="15814">MLKSSRVRPNQTSNLVNILKWKSEWLVSWPTWRQDSVKGFQQSLPASISILPFNSPSFEPRHLIRRLQHIVAIKARNRDKRNSCRVVTNLLNKAGDFILNFLKTSFRKRWLSSVHLNIDLIGKNRDKKPYYTQQ</sequence>
<dbReference type="Proteomes" id="UP000887563">
    <property type="component" value="Unplaced"/>
</dbReference>
<organism evidence="1 2">
    <name type="scientific">Meloidogyne incognita</name>
    <name type="common">Southern root-knot nematode worm</name>
    <name type="synonym">Oxyuris incognita</name>
    <dbReference type="NCBI Taxonomy" id="6306"/>
    <lineage>
        <taxon>Eukaryota</taxon>
        <taxon>Metazoa</taxon>
        <taxon>Ecdysozoa</taxon>
        <taxon>Nematoda</taxon>
        <taxon>Chromadorea</taxon>
        <taxon>Rhabditida</taxon>
        <taxon>Tylenchina</taxon>
        <taxon>Tylenchomorpha</taxon>
        <taxon>Tylenchoidea</taxon>
        <taxon>Meloidogynidae</taxon>
        <taxon>Meloidogyninae</taxon>
        <taxon>Meloidogyne</taxon>
        <taxon>Meloidogyne incognita group</taxon>
    </lineage>
</organism>
<evidence type="ECO:0000313" key="2">
    <source>
        <dbReference type="WBParaSite" id="Minc3s06127g39374"/>
    </source>
</evidence>